<dbReference type="AlphaFoldDB" id="A0A0C6FNS9"/>
<reference evidence="3" key="2">
    <citation type="submission" date="2015-01" db="EMBL/GenBank/DDBJ databases">
        <title>Complete genome sequence of Methylobacterium aquaticum strain 22A.</title>
        <authorList>
            <person name="Tani A."/>
            <person name="Ogura Y."/>
            <person name="Hayashi T."/>
        </authorList>
    </citation>
    <scope>NUCLEOTIDE SEQUENCE [LARGE SCALE GENOMIC DNA]</scope>
    <source>
        <strain evidence="3">MA-22A</strain>
        <plasmid evidence="3">Plasmid pMaq22A_2p DNA</plasmid>
    </source>
</reference>
<dbReference type="PATRIC" id="fig|270351.10.peg.7154"/>
<sequence length="103" mass="11120">MLHDLIRISRQRPLVALVTGLGPARPGLLAPLLAVARRRLGRGARRLLRPVQLQHQLDQFLLAQTLEVTAAHPDKESANPPSGKGGDPTRAPRLNRAVPTPPG</sequence>
<reference evidence="2 3" key="1">
    <citation type="journal article" date="2015" name="Genome Announc.">
        <title>Complete Genome Sequence of Methylobacterium aquaticum Strain 22A, Isolated from Racomitrium japonicum Moss.</title>
        <authorList>
            <person name="Tani A."/>
            <person name="Ogura Y."/>
            <person name="Hayashi T."/>
            <person name="Kimbara K."/>
        </authorList>
    </citation>
    <scope>NUCLEOTIDE SEQUENCE [LARGE SCALE GENOMIC DNA]</scope>
    <source>
        <strain evidence="2 3">MA-22A</strain>
        <plasmid evidence="3">Plasmid pMaq22A_2p DNA</plasmid>
    </source>
</reference>
<dbReference type="EMBL" id="AP014706">
    <property type="protein sequence ID" value="BAQ50013.1"/>
    <property type="molecule type" value="Genomic_DNA"/>
</dbReference>
<geneLocation type="plasmid" evidence="3">
    <name>pMaq22A_2p DNA</name>
</geneLocation>
<name>A0A0C6FNS9_9HYPH</name>
<proteinExistence type="predicted"/>
<evidence type="ECO:0000256" key="1">
    <source>
        <dbReference type="SAM" id="MobiDB-lite"/>
    </source>
</evidence>
<keyword evidence="2" id="KW-0614">Plasmid</keyword>
<accession>A0A0C6FNS9</accession>
<gene>
    <name evidence="2" type="ORF">Maq22A_2p41175</name>
</gene>
<evidence type="ECO:0000313" key="3">
    <source>
        <dbReference type="Proteomes" id="UP000061432"/>
    </source>
</evidence>
<feature type="region of interest" description="Disordered" evidence="1">
    <location>
        <begin position="71"/>
        <end position="103"/>
    </location>
</feature>
<dbReference type="Proteomes" id="UP000061432">
    <property type="component" value="Plasmid pMaq22A_2p"/>
</dbReference>
<dbReference type="KEGG" id="maqu:Maq22A_2p41175"/>
<protein>
    <submittedName>
        <fullName evidence="2">Uncharacterized protein</fullName>
    </submittedName>
</protein>
<evidence type="ECO:0000313" key="2">
    <source>
        <dbReference type="EMBL" id="BAQ50013.1"/>
    </source>
</evidence>
<organism evidence="2 3">
    <name type="scientific">Methylobacterium aquaticum</name>
    <dbReference type="NCBI Taxonomy" id="270351"/>
    <lineage>
        <taxon>Bacteria</taxon>
        <taxon>Pseudomonadati</taxon>
        <taxon>Pseudomonadota</taxon>
        <taxon>Alphaproteobacteria</taxon>
        <taxon>Hyphomicrobiales</taxon>
        <taxon>Methylobacteriaceae</taxon>
        <taxon>Methylobacterium</taxon>
    </lineage>
</organism>